<dbReference type="Gene3D" id="3.20.20.210">
    <property type="match status" value="1"/>
</dbReference>
<protein>
    <submittedName>
        <fullName evidence="2">Uroporphyrinogen decarboxylase</fullName>
    </submittedName>
</protein>
<sequence>MSEIIDFKCVGDRTEEIPESIVTKTGLNFPEVHTEAKYMVALSEELKEYRKDTLCRIPFCNTVEAEALGGNIKLGDAKTGPRVKSYAFNSIHELIKIGEMDLTKKRINEVLKAVEILNSKGETVVLNVEGPFTIITSLLDSRVFYKAIRKNKEMVYELLKLTEDNIVKYIKEGIERGAKIISYGDPAGSKDIVGPKVYKEFSGKSTYNILKHMERELGESIMHICGKTSTTFQNMGFVKSYPIKFKNRITYGEAIDYILENRRDINIIGHNCIKRTALELKNSTLWSIEFL</sequence>
<gene>
    <name evidence="2" type="ORF">NSA23_08665</name>
</gene>
<dbReference type="PANTHER" id="PTHR47099">
    <property type="entry name" value="METHYLCOBAMIDE:COM METHYLTRANSFERASE MTBA"/>
    <property type="match status" value="1"/>
</dbReference>
<dbReference type="Pfam" id="PF01208">
    <property type="entry name" value="URO-D"/>
    <property type="match status" value="1"/>
</dbReference>
<evidence type="ECO:0000313" key="2">
    <source>
        <dbReference type="EMBL" id="MCR2044189.1"/>
    </source>
</evidence>
<dbReference type="PANTHER" id="PTHR47099:SF1">
    <property type="entry name" value="METHYLCOBAMIDE:COM METHYLTRANSFERASE MTBA"/>
    <property type="match status" value="1"/>
</dbReference>
<dbReference type="OrthoDB" id="2135496at2"/>
<reference evidence="2" key="1">
    <citation type="submission" date="2022-07" db="EMBL/GenBank/DDBJ databases">
        <title>Enhanced cultured diversity of the mouse gut microbiota enables custom-made synthetic communities.</title>
        <authorList>
            <person name="Afrizal A."/>
        </authorList>
    </citation>
    <scope>NUCLEOTIDE SEQUENCE</scope>
    <source>
        <strain evidence="2">DSM 29482</strain>
    </source>
</reference>
<dbReference type="RefSeq" id="WP_042682757.1">
    <property type="nucleotide sequence ID" value="NZ_CABKTM010000049.1"/>
</dbReference>
<accession>A0A9X2S5C9</accession>
<dbReference type="InterPro" id="IPR038071">
    <property type="entry name" value="UROD/MetE-like_sf"/>
</dbReference>
<dbReference type="EMBL" id="JANJZL010000004">
    <property type="protein sequence ID" value="MCR2044189.1"/>
    <property type="molecule type" value="Genomic_DNA"/>
</dbReference>
<dbReference type="GO" id="GO:0006779">
    <property type="term" value="P:porphyrin-containing compound biosynthetic process"/>
    <property type="evidence" value="ECO:0007669"/>
    <property type="project" value="InterPro"/>
</dbReference>
<dbReference type="Proteomes" id="UP001142078">
    <property type="component" value="Unassembled WGS sequence"/>
</dbReference>
<dbReference type="InterPro" id="IPR000257">
    <property type="entry name" value="Uroporphyrinogen_deCOase"/>
</dbReference>
<dbReference type="SUPFAM" id="SSF51726">
    <property type="entry name" value="UROD/MetE-like"/>
    <property type="match status" value="1"/>
</dbReference>
<evidence type="ECO:0000259" key="1">
    <source>
        <dbReference type="Pfam" id="PF01208"/>
    </source>
</evidence>
<dbReference type="InterPro" id="IPR052024">
    <property type="entry name" value="Methanogen_methyltrans"/>
</dbReference>
<organism evidence="2 3">
    <name type="scientific">Anaerosalibacter massiliensis</name>
    <dbReference type="NCBI Taxonomy" id="1347392"/>
    <lineage>
        <taxon>Bacteria</taxon>
        <taxon>Bacillati</taxon>
        <taxon>Bacillota</taxon>
        <taxon>Tissierellia</taxon>
        <taxon>Tissierellales</taxon>
        <taxon>Sporanaerobacteraceae</taxon>
        <taxon>Anaerosalibacter</taxon>
    </lineage>
</organism>
<keyword evidence="3" id="KW-1185">Reference proteome</keyword>
<proteinExistence type="predicted"/>
<feature type="domain" description="Uroporphyrinogen decarboxylase (URO-D)" evidence="1">
    <location>
        <begin position="17"/>
        <end position="237"/>
    </location>
</feature>
<dbReference type="GO" id="GO:0004853">
    <property type="term" value="F:uroporphyrinogen decarboxylase activity"/>
    <property type="evidence" value="ECO:0007669"/>
    <property type="project" value="InterPro"/>
</dbReference>
<name>A0A9X2S5C9_9FIRM</name>
<evidence type="ECO:0000313" key="3">
    <source>
        <dbReference type="Proteomes" id="UP001142078"/>
    </source>
</evidence>
<dbReference type="AlphaFoldDB" id="A0A9X2S5C9"/>
<comment type="caution">
    <text evidence="2">The sequence shown here is derived from an EMBL/GenBank/DDBJ whole genome shotgun (WGS) entry which is preliminary data.</text>
</comment>